<gene>
    <name evidence="1" type="ORF">SAMN02745221_02146</name>
</gene>
<evidence type="ECO:0000313" key="1">
    <source>
        <dbReference type="EMBL" id="SHH31963.1"/>
    </source>
</evidence>
<accession>A0A1M5S1Q9</accession>
<name>A0A1M5S1Q9_9FIRM</name>
<sequence length="116" mass="13085">MDIKKPESSQEKKQRFIVIRPEDANIEFVDLVQANWNPERVVLTFIQTGPGGAVPADLPEEEYAGRLVSQIAVTWPHLVRIRDLLDKAIQENKKSVIEVTINAFSESKKTGGEKNE</sequence>
<evidence type="ECO:0000313" key="2">
    <source>
        <dbReference type="Proteomes" id="UP000242329"/>
    </source>
</evidence>
<dbReference type="OrthoDB" id="1726051at2"/>
<reference evidence="2" key="1">
    <citation type="submission" date="2016-11" db="EMBL/GenBank/DDBJ databases">
        <authorList>
            <person name="Varghese N."/>
            <person name="Submissions S."/>
        </authorList>
    </citation>
    <scope>NUCLEOTIDE SEQUENCE [LARGE SCALE GENOMIC DNA]</scope>
    <source>
        <strain evidence="2">DSM 11003</strain>
    </source>
</reference>
<dbReference type="STRING" id="1123382.SAMN02745221_02146"/>
<protein>
    <submittedName>
        <fullName evidence="1">Uncharacterized protein</fullName>
    </submittedName>
</protein>
<dbReference type="RefSeq" id="WP_073093532.1">
    <property type="nucleotide sequence ID" value="NZ_FQWY01000064.1"/>
</dbReference>
<proteinExistence type="predicted"/>
<keyword evidence="2" id="KW-1185">Reference proteome</keyword>
<dbReference type="Proteomes" id="UP000242329">
    <property type="component" value="Unassembled WGS sequence"/>
</dbReference>
<dbReference type="AlphaFoldDB" id="A0A1M5S1Q9"/>
<dbReference type="EMBL" id="FQWY01000064">
    <property type="protein sequence ID" value="SHH31963.1"/>
    <property type="molecule type" value="Genomic_DNA"/>
</dbReference>
<organism evidence="1 2">
    <name type="scientific">Thermosyntropha lipolytica DSM 11003</name>
    <dbReference type="NCBI Taxonomy" id="1123382"/>
    <lineage>
        <taxon>Bacteria</taxon>
        <taxon>Bacillati</taxon>
        <taxon>Bacillota</taxon>
        <taxon>Clostridia</taxon>
        <taxon>Eubacteriales</taxon>
        <taxon>Syntrophomonadaceae</taxon>
        <taxon>Thermosyntropha</taxon>
    </lineage>
</organism>